<evidence type="ECO:0000256" key="2">
    <source>
        <dbReference type="ARBA" id="ARBA00022723"/>
    </source>
</evidence>
<evidence type="ECO:0000256" key="1">
    <source>
        <dbReference type="ARBA" id="ARBA00009227"/>
    </source>
</evidence>
<dbReference type="AlphaFoldDB" id="C8VVZ1"/>
<dbReference type="GO" id="GO:0046872">
    <property type="term" value="F:metal ion binding"/>
    <property type="evidence" value="ECO:0007669"/>
    <property type="project" value="UniProtKB-KW"/>
</dbReference>
<dbReference type="OrthoDB" id="9788689at2"/>
<dbReference type="PANTHER" id="PTHR11358:SF26">
    <property type="entry name" value="GUANIDINO ACID HYDROLASE, MITOCHONDRIAL"/>
    <property type="match status" value="1"/>
</dbReference>
<dbReference type="Gene3D" id="3.40.800.10">
    <property type="entry name" value="Ureohydrolase domain"/>
    <property type="match status" value="1"/>
</dbReference>
<evidence type="ECO:0000256" key="5">
    <source>
        <dbReference type="RuleBase" id="RU003684"/>
    </source>
</evidence>
<comment type="similarity">
    <text evidence="1">Belongs to the arginase family. Agmatinase subfamily.</text>
</comment>
<dbReference type="KEGG" id="dae:Dtox_3566"/>
<dbReference type="PROSITE" id="PS51409">
    <property type="entry name" value="ARGINASE_2"/>
    <property type="match status" value="1"/>
</dbReference>
<dbReference type="RefSeq" id="WP_015758965.1">
    <property type="nucleotide sequence ID" value="NC_013216.1"/>
</dbReference>
<dbReference type="InterPro" id="IPR023696">
    <property type="entry name" value="Ureohydrolase_dom_sf"/>
</dbReference>
<evidence type="ECO:0000256" key="4">
    <source>
        <dbReference type="PIRSR" id="PIRSR036979-1"/>
    </source>
</evidence>
<keyword evidence="3 5" id="KW-0378">Hydrolase</keyword>
<dbReference type="InterPro" id="IPR006035">
    <property type="entry name" value="Ureohydrolase"/>
</dbReference>
<dbReference type="EMBL" id="CP001720">
    <property type="protein sequence ID" value="ACV64278.1"/>
    <property type="molecule type" value="Genomic_DNA"/>
</dbReference>
<dbReference type="PROSITE" id="PS01053">
    <property type="entry name" value="ARGINASE_1"/>
    <property type="match status" value="1"/>
</dbReference>
<feature type="binding site" evidence="4">
    <location>
        <position position="111"/>
    </location>
    <ligand>
        <name>Mn(2+)</name>
        <dbReference type="ChEBI" id="CHEBI:29035"/>
        <label>1</label>
    </ligand>
</feature>
<name>C8VVZ1_DESAS</name>
<feature type="binding site" evidence="4">
    <location>
        <position position="138"/>
    </location>
    <ligand>
        <name>Mn(2+)</name>
        <dbReference type="ChEBI" id="CHEBI:29035"/>
        <label>1</label>
    </ligand>
</feature>
<keyword evidence="7" id="KW-1185">Reference proteome</keyword>
<dbReference type="GO" id="GO:0008783">
    <property type="term" value="F:agmatinase activity"/>
    <property type="evidence" value="ECO:0007669"/>
    <property type="project" value="TreeGrafter"/>
</dbReference>
<dbReference type="PANTHER" id="PTHR11358">
    <property type="entry name" value="ARGINASE/AGMATINASE"/>
    <property type="match status" value="1"/>
</dbReference>
<comment type="cofactor">
    <cofactor evidence="4">
        <name>Mn(2+)</name>
        <dbReference type="ChEBI" id="CHEBI:29035"/>
    </cofactor>
    <text evidence="4">Binds 2 manganese ions per subunit.</text>
</comment>
<proteinExistence type="inferred from homology"/>
<feature type="binding site" evidence="4">
    <location>
        <position position="214"/>
    </location>
    <ligand>
        <name>Mn(2+)</name>
        <dbReference type="ChEBI" id="CHEBI:29035"/>
        <label>1</label>
    </ligand>
</feature>
<dbReference type="CDD" id="cd11593">
    <property type="entry name" value="Agmatinase-like_2"/>
    <property type="match status" value="1"/>
</dbReference>
<dbReference type="PIRSF" id="PIRSF036979">
    <property type="entry name" value="Arginase"/>
    <property type="match status" value="1"/>
</dbReference>
<dbReference type="Proteomes" id="UP000002217">
    <property type="component" value="Chromosome"/>
</dbReference>
<feature type="binding site" evidence="4">
    <location>
        <position position="134"/>
    </location>
    <ligand>
        <name>Mn(2+)</name>
        <dbReference type="ChEBI" id="CHEBI:29035"/>
        <label>1</label>
    </ligand>
</feature>
<protein>
    <submittedName>
        <fullName evidence="6">Agmatinase</fullName>
    </submittedName>
</protein>
<organism evidence="6 7">
    <name type="scientific">Desulfofarcimen acetoxidans (strain ATCC 49208 / DSM 771 / KCTC 5769 / VKM B-1644 / 5575)</name>
    <name type="common">Desulfotomaculum acetoxidans</name>
    <dbReference type="NCBI Taxonomy" id="485916"/>
    <lineage>
        <taxon>Bacteria</taxon>
        <taxon>Bacillati</taxon>
        <taxon>Bacillota</taxon>
        <taxon>Clostridia</taxon>
        <taxon>Eubacteriales</taxon>
        <taxon>Peptococcaceae</taxon>
        <taxon>Desulfofarcimen</taxon>
    </lineage>
</organism>
<dbReference type="Pfam" id="PF00491">
    <property type="entry name" value="Arginase"/>
    <property type="match status" value="1"/>
</dbReference>
<evidence type="ECO:0000313" key="6">
    <source>
        <dbReference type="EMBL" id="ACV64278.1"/>
    </source>
</evidence>
<dbReference type="eggNOG" id="COG0010">
    <property type="taxonomic scope" value="Bacteria"/>
</dbReference>
<dbReference type="GO" id="GO:0033389">
    <property type="term" value="P:putrescine biosynthetic process from arginine, via agmatine"/>
    <property type="evidence" value="ECO:0007669"/>
    <property type="project" value="TreeGrafter"/>
</dbReference>
<feature type="binding site" evidence="4">
    <location>
        <position position="216"/>
    </location>
    <ligand>
        <name>Mn(2+)</name>
        <dbReference type="ChEBI" id="CHEBI:29035"/>
        <label>1</label>
    </ligand>
</feature>
<dbReference type="HOGENOM" id="CLU_039478_0_2_9"/>
<accession>C8VVZ1</accession>
<evidence type="ECO:0000313" key="7">
    <source>
        <dbReference type="Proteomes" id="UP000002217"/>
    </source>
</evidence>
<dbReference type="SUPFAM" id="SSF52768">
    <property type="entry name" value="Arginase/deacetylase"/>
    <property type="match status" value="1"/>
</dbReference>
<keyword evidence="2 4" id="KW-0479">Metal-binding</keyword>
<feature type="binding site" evidence="4">
    <location>
        <position position="136"/>
    </location>
    <ligand>
        <name>Mn(2+)</name>
        <dbReference type="ChEBI" id="CHEBI:29035"/>
        <label>1</label>
    </ligand>
</feature>
<dbReference type="InterPro" id="IPR005925">
    <property type="entry name" value="Agmatinase-rel"/>
</dbReference>
<keyword evidence="4" id="KW-0464">Manganese</keyword>
<dbReference type="NCBIfam" id="TIGR01230">
    <property type="entry name" value="agmatinase"/>
    <property type="match status" value="1"/>
</dbReference>
<gene>
    <name evidence="6" type="ordered locus">Dtox_3566</name>
</gene>
<reference evidence="6 7" key="1">
    <citation type="journal article" date="2009" name="Stand. Genomic Sci.">
        <title>Complete genome sequence of Desulfotomaculum acetoxidans type strain (5575).</title>
        <authorList>
            <person name="Spring S."/>
            <person name="Lapidus A."/>
            <person name="Schroder M."/>
            <person name="Gleim D."/>
            <person name="Sims D."/>
            <person name="Meincke L."/>
            <person name="Glavina Del Rio T."/>
            <person name="Tice H."/>
            <person name="Copeland A."/>
            <person name="Cheng J.F."/>
            <person name="Lucas S."/>
            <person name="Chen F."/>
            <person name="Nolan M."/>
            <person name="Bruce D."/>
            <person name="Goodwin L."/>
            <person name="Pitluck S."/>
            <person name="Ivanova N."/>
            <person name="Mavromatis K."/>
            <person name="Mikhailova N."/>
            <person name="Pati A."/>
            <person name="Chen A."/>
            <person name="Palaniappan K."/>
            <person name="Land M."/>
            <person name="Hauser L."/>
            <person name="Chang Y.J."/>
            <person name="Jeffries C.D."/>
            <person name="Chain P."/>
            <person name="Saunders E."/>
            <person name="Brettin T."/>
            <person name="Detter J.C."/>
            <person name="Goker M."/>
            <person name="Bristow J."/>
            <person name="Eisen J.A."/>
            <person name="Markowitz V."/>
            <person name="Hugenholtz P."/>
            <person name="Kyrpides N.C."/>
            <person name="Klenk H.P."/>
            <person name="Han C."/>
        </authorList>
    </citation>
    <scope>NUCLEOTIDE SEQUENCE [LARGE SCALE GENOMIC DNA]</scope>
    <source>
        <strain evidence="7">ATCC 49208 / DSM 771 / VKM B-1644</strain>
    </source>
</reference>
<dbReference type="InterPro" id="IPR020855">
    <property type="entry name" value="Ureohydrolase_Mn_BS"/>
</dbReference>
<sequence length="287" mass="31882">MNGLVERNTRFMGCSDSYEQSAVVITGVPMDFTVSFRPGSRFGPQEIRQVSFGLEEYSYYLNRDLRDFTFFDYGDLILPYGNIKECLKRIGQVAEKLFSEGKFPLVLGGEHLISLPFIEKAAAFYPGLALIHLDAHADLREDYMGEVYSHATVIRRAVEAVGGRNVYQFGIRSGDGSEFAYARKETNFYPDEVIGPLKKILQQLGDRPVYVTMDIDVVDPAYAPGTGTAEPGGITSREALQVIHLLGQTRVIGFDLVEVSPPYDATQRTSLLAAKLVREIILSFGGK</sequence>
<dbReference type="STRING" id="485916.Dtox_3566"/>
<evidence type="ECO:0000256" key="3">
    <source>
        <dbReference type="ARBA" id="ARBA00022801"/>
    </source>
</evidence>